<reference evidence="2 3" key="1">
    <citation type="submission" date="2020-08" db="EMBL/GenBank/DDBJ databases">
        <title>Genomic Encyclopedia of Type Strains, Phase IV (KMG-IV): sequencing the most valuable type-strain genomes for metagenomic binning, comparative biology and taxonomic classification.</title>
        <authorList>
            <person name="Goeker M."/>
        </authorList>
    </citation>
    <scope>NUCLEOTIDE SEQUENCE [LARGE SCALE GENOMIC DNA]</scope>
    <source>
        <strain evidence="2 3">DSM 101015</strain>
    </source>
</reference>
<dbReference type="Pfam" id="PF04940">
    <property type="entry name" value="BLUF"/>
    <property type="match status" value="1"/>
</dbReference>
<feature type="domain" description="BLUF" evidence="1">
    <location>
        <begin position="1"/>
        <end position="92"/>
    </location>
</feature>
<dbReference type="PROSITE" id="PS50925">
    <property type="entry name" value="BLUF"/>
    <property type="match status" value="1"/>
</dbReference>
<dbReference type="SUPFAM" id="SSF54975">
    <property type="entry name" value="Acylphosphatase/BLUF domain-like"/>
    <property type="match status" value="1"/>
</dbReference>
<dbReference type="SMART" id="SM01034">
    <property type="entry name" value="BLUF"/>
    <property type="match status" value="1"/>
</dbReference>
<gene>
    <name evidence="2" type="ORF">GGR93_000192</name>
</gene>
<dbReference type="GO" id="GO:0071949">
    <property type="term" value="F:FAD binding"/>
    <property type="evidence" value="ECO:0007669"/>
    <property type="project" value="InterPro"/>
</dbReference>
<dbReference type="RefSeq" id="WP_025055475.1">
    <property type="nucleotide sequence ID" value="NZ_JACIFU010000001.1"/>
</dbReference>
<name>A0A7W6M6L2_9RHOB</name>
<keyword evidence="3" id="KW-1185">Reference proteome</keyword>
<dbReference type="GO" id="GO:0009882">
    <property type="term" value="F:blue light photoreceptor activity"/>
    <property type="evidence" value="ECO:0007669"/>
    <property type="project" value="InterPro"/>
</dbReference>
<protein>
    <recommendedName>
        <fullName evidence="1">BLUF domain-containing protein</fullName>
    </recommendedName>
</protein>
<dbReference type="EMBL" id="JACIFU010000001">
    <property type="protein sequence ID" value="MBB4172431.1"/>
    <property type="molecule type" value="Genomic_DNA"/>
</dbReference>
<dbReference type="Gene3D" id="3.30.70.100">
    <property type="match status" value="1"/>
</dbReference>
<dbReference type="InterPro" id="IPR007024">
    <property type="entry name" value="BLUF_domain"/>
</dbReference>
<sequence length="108" mass="12080">MIRVLYFSTAQSDISMADVDNIVALSAKKNGERNITGALAYNGRNFCQLLEGEHAVVKDLLNTIEEDARHTGFKVIDSKEITDRHFPDWSMMRVDGLDFSTVINAMNA</sequence>
<dbReference type="InterPro" id="IPR036046">
    <property type="entry name" value="Acylphosphatase-like_dom_sf"/>
</dbReference>
<dbReference type="AlphaFoldDB" id="A0A7W6M6L2"/>
<evidence type="ECO:0000313" key="3">
    <source>
        <dbReference type="Proteomes" id="UP000565745"/>
    </source>
</evidence>
<evidence type="ECO:0000259" key="1">
    <source>
        <dbReference type="PROSITE" id="PS50925"/>
    </source>
</evidence>
<proteinExistence type="predicted"/>
<comment type="caution">
    <text evidence="2">The sequence shown here is derived from an EMBL/GenBank/DDBJ whole genome shotgun (WGS) entry which is preliminary data.</text>
</comment>
<organism evidence="2 3">
    <name type="scientific">Sulfitobacter noctilucicola</name>
    <dbReference type="NCBI Taxonomy" id="1342301"/>
    <lineage>
        <taxon>Bacteria</taxon>
        <taxon>Pseudomonadati</taxon>
        <taxon>Pseudomonadota</taxon>
        <taxon>Alphaproteobacteria</taxon>
        <taxon>Rhodobacterales</taxon>
        <taxon>Roseobacteraceae</taxon>
        <taxon>Sulfitobacter</taxon>
    </lineage>
</organism>
<dbReference type="Proteomes" id="UP000565745">
    <property type="component" value="Unassembled WGS sequence"/>
</dbReference>
<evidence type="ECO:0000313" key="2">
    <source>
        <dbReference type="EMBL" id="MBB4172431.1"/>
    </source>
</evidence>
<accession>A0A7W6M6L2</accession>